<dbReference type="Gene3D" id="3.40.50.300">
    <property type="entry name" value="P-loop containing nucleotide triphosphate hydrolases"/>
    <property type="match status" value="1"/>
</dbReference>
<gene>
    <name evidence="6" type="ORF">IQ215_13670</name>
</gene>
<dbReference type="SMART" id="SM00382">
    <property type="entry name" value="AAA"/>
    <property type="match status" value="1"/>
</dbReference>
<dbReference type="GO" id="GO:0005524">
    <property type="term" value="F:ATP binding"/>
    <property type="evidence" value="ECO:0007669"/>
    <property type="project" value="UniProtKB-KW"/>
</dbReference>
<evidence type="ECO:0000256" key="2">
    <source>
        <dbReference type="ARBA" id="ARBA00022448"/>
    </source>
</evidence>
<organism evidence="6 7">
    <name type="scientific">Cyanobacterium stanieri LEGE 03274</name>
    <dbReference type="NCBI Taxonomy" id="1828756"/>
    <lineage>
        <taxon>Bacteria</taxon>
        <taxon>Bacillati</taxon>
        <taxon>Cyanobacteriota</taxon>
        <taxon>Cyanophyceae</taxon>
        <taxon>Oscillatoriophycideae</taxon>
        <taxon>Chroococcales</taxon>
        <taxon>Geminocystaceae</taxon>
        <taxon>Cyanobacterium</taxon>
    </lineage>
</organism>
<dbReference type="InterPro" id="IPR050095">
    <property type="entry name" value="ECF_ABC_transporter_ATP-bd"/>
</dbReference>
<keyword evidence="2" id="KW-0813">Transport</keyword>
<dbReference type="CDD" id="cd03225">
    <property type="entry name" value="ABC_cobalt_CbiO_domain1"/>
    <property type="match status" value="1"/>
</dbReference>
<name>A0ABR9V791_9CHRO</name>
<feature type="domain" description="ABC transporter" evidence="5">
    <location>
        <begin position="4"/>
        <end position="230"/>
    </location>
</feature>
<evidence type="ECO:0000313" key="7">
    <source>
        <dbReference type="Proteomes" id="UP000654604"/>
    </source>
</evidence>
<evidence type="ECO:0000313" key="6">
    <source>
        <dbReference type="EMBL" id="MBE9223747.1"/>
    </source>
</evidence>
<sequence length="237" mass="26426">MVVLSINDLCFKYNERIIFNNLSFKIYQGEKVGLLGANGSGKTTLFSAICGLLPLGGGDIFLFNKKIEKGKFYPEIGFIFQNPDDQLFCLQVRDDIIFGAENLGLSPQEIEKRLQDVLSVTGVENLLNRFSYELSGGEKCMVAIASVLIMQPKVILYDEPSANLDLKARRRLINFLQSSEQTMIISSHDLELIKEVCDRTLVLNQGKIVADGNPTTIMGDRPLMEENNLEVPPSCIN</sequence>
<dbReference type="RefSeq" id="WP_193801968.1">
    <property type="nucleotide sequence ID" value="NZ_JADEWC010000045.1"/>
</dbReference>
<dbReference type="Pfam" id="PF00005">
    <property type="entry name" value="ABC_tran"/>
    <property type="match status" value="1"/>
</dbReference>
<dbReference type="PANTHER" id="PTHR43553">
    <property type="entry name" value="HEAVY METAL TRANSPORTER"/>
    <property type="match status" value="1"/>
</dbReference>
<evidence type="ECO:0000256" key="4">
    <source>
        <dbReference type="ARBA" id="ARBA00022840"/>
    </source>
</evidence>
<dbReference type="EMBL" id="JADEWC010000045">
    <property type="protein sequence ID" value="MBE9223747.1"/>
    <property type="molecule type" value="Genomic_DNA"/>
</dbReference>
<dbReference type="SUPFAM" id="SSF52540">
    <property type="entry name" value="P-loop containing nucleoside triphosphate hydrolases"/>
    <property type="match status" value="1"/>
</dbReference>
<dbReference type="PANTHER" id="PTHR43553:SF24">
    <property type="entry name" value="ENERGY-COUPLING FACTOR TRANSPORTER ATP-BINDING PROTEIN ECFA1"/>
    <property type="match status" value="1"/>
</dbReference>
<comment type="caution">
    <text evidence="6">The sequence shown here is derived from an EMBL/GenBank/DDBJ whole genome shotgun (WGS) entry which is preliminary data.</text>
</comment>
<keyword evidence="4 6" id="KW-0067">ATP-binding</keyword>
<proteinExistence type="inferred from homology"/>
<keyword evidence="7" id="KW-1185">Reference proteome</keyword>
<keyword evidence="3" id="KW-0547">Nucleotide-binding</keyword>
<dbReference type="InterPro" id="IPR003593">
    <property type="entry name" value="AAA+_ATPase"/>
</dbReference>
<comment type="similarity">
    <text evidence="1">Belongs to the ABC transporter superfamily.</text>
</comment>
<evidence type="ECO:0000256" key="3">
    <source>
        <dbReference type="ARBA" id="ARBA00022741"/>
    </source>
</evidence>
<dbReference type="InterPro" id="IPR003439">
    <property type="entry name" value="ABC_transporter-like_ATP-bd"/>
</dbReference>
<dbReference type="PROSITE" id="PS50893">
    <property type="entry name" value="ABC_TRANSPORTER_2"/>
    <property type="match status" value="1"/>
</dbReference>
<accession>A0ABR9V791</accession>
<dbReference type="Proteomes" id="UP000654604">
    <property type="component" value="Unassembled WGS sequence"/>
</dbReference>
<dbReference type="InterPro" id="IPR015856">
    <property type="entry name" value="ABC_transpr_CbiO/EcfA_su"/>
</dbReference>
<evidence type="ECO:0000259" key="5">
    <source>
        <dbReference type="PROSITE" id="PS50893"/>
    </source>
</evidence>
<reference evidence="6 7" key="1">
    <citation type="submission" date="2020-10" db="EMBL/GenBank/DDBJ databases">
        <authorList>
            <person name="Castelo-Branco R."/>
            <person name="Eusebio N."/>
            <person name="Adriana R."/>
            <person name="Vieira A."/>
            <person name="Brugerolle De Fraissinette N."/>
            <person name="Rezende De Castro R."/>
            <person name="Schneider M.P."/>
            <person name="Vasconcelos V."/>
            <person name="Leao P.N."/>
        </authorList>
    </citation>
    <scope>NUCLEOTIDE SEQUENCE [LARGE SCALE GENOMIC DNA]</scope>
    <source>
        <strain evidence="6 7">LEGE 03274</strain>
    </source>
</reference>
<dbReference type="InterPro" id="IPR027417">
    <property type="entry name" value="P-loop_NTPase"/>
</dbReference>
<evidence type="ECO:0000256" key="1">
    <source>
        <dbReference type="ARBA" id="ARBA00005417"/>
    </source>
</evidence>
<protein>
    <submittedName>
        <fullName evidence="6">ABC transporter ATP-binding protein</fullName>
    </submittedName>
</protein>